<accession>A0A075P671</accession>
<sequence length="104" mass="11097">MSINLLLLLFSFVFATPEQGGGEAGAKNTKQEQALVDTGRIAGSSNFSSLSQDSLDNSDIDDTCASHFDAGVAVVTFSEWHFPTLPASRAFFGATLIRAPPLFR</sequence>
<evidence type="ECO:0000313" key="3">
    <source>
        <dbReference type="Proteomes" id="UP000056090"/>
    </source>
</evidence>
<keyword evidence="3" id="KW-1185">Reference proteome</keyword>
<gene>
    <name evidence="2" type="ORF">EP13_18015</name>
</gene>
<dbReference type="GeneID" id="78256774"/>
<proteinExistence type="predicted"/>
<feature type="signal peptide" evidence="1">
    <location>
        <begin position="1"/>
        <end position="20"/>
    </location>
</feature>
<dbReference type="RefSeq" id="WP_044058416.1">
    <property type="nucleotide sequence ID" value="NZ_CBCSKJ010000004.1"/>
</dbReference>
<protein>
    <submittedName>
        <fullName evidence="2">Uncharacterized protein</fullName>
    </submittedName>
</protein>
<dbReference type="EMBL" id="CP008849">
    <property type="protein sequence ID" value="AIG00421.1"/>
    <property type="molecule type" value="Genomic_DNA"/>
</dbReference>
<evidence type="ECO:0000256" key="1">
    <source>
        <dbReference type="SAM" id="SignalP"/>
    </source>
</evidence>
<reference evidence="2 3" key="1">
    <citation type="submission" date="2014-06" db="EMBL/GenBank/DDBJ databases">
        <title>Genomes of Alteromonas australica, a world apart.</title>
        <authorList>
            <person name="Gonzaga A."/>
            <person name="Lopez-Perez M."/>
            <person name="Rodriguez-Valera F."/>
        </authorList>
    </citation>
    <scope>NUCLEOTIDE SEQUENCE [LARGE SCALE GENOMIC DNA]</scope>
    <source>
        <strain evidence="2 3">H 17</strain>
    </source>
</reference>
<evidence type="ECO:0000313" key="2">
    <source>
        <dbReference type="EMBL" id="AIG00421.1"/>
    </source>
</evidence>
<feature type="chain" id="PRO_5001708148" evidence="1">
    <location>
        <begin position="21"/>
        <end position="104"/>
    </location>
</feature>
<dbReference type="Proteomes" id="UP000056090">
    <property type="component" value="Chromosome"/>
</dbReference>
<keyword evidence="1" id="KW-0732">Signal</keyword>
<organism evidence="2 3">
    <name type="scientific">Alteromonas australica</name>
    <dbReference type="NCBI Taxonomy" id="589873"/>
    <lineage>
        <taxon>Bacteria</taxon>
        <taxon>Pseudomonadati</taxon>
        <taxon>Pseudomonadota</taxon>
        <taxon>Gammaproteobacteria</taxon>
        <taxon>Alteromonadales</taxon>
        <taxon>Alteromonadaceae</taxon>
        <taxon>Alteromonas/Salinimonas group</taxon>
        <taxon>Alteromonas</taxon>
    </lineage>
</organism>
<name>A0A075P671_9ALTE</name>
<dbReference type="KEGG" id="aal:EP13_18015"/>
<dbReference type="AlphaFoldDB" id="A0A075P671"/>